<dbReference type="Gene3D" id="3.40.30.10">
    <property type="entry name" value="Glutaredoxin"/>
    <property type="match status" value="1"/>
</dbReference>
<reference evidence="4" key="1">
    <citation type="submission" date="2018-05" db="EMBL/GenBank/DDBJ databases">
        <authorList>
            <person name="Lanie J.A."/>
            <person name="Ng W.-L."/>
            <person name="Kazmierczak K.M."/>
            <person name="Andrzejewski T.M."/>
            <person name="Davidsen T.M."/>
            <person name="Wayne K.J."/>
            <person name="Tettelin H."/>
            <person name="Glass J.I."/>
            <person name="Rusch D."/>
            <person name="Podicherti R."/>
            <person name="Tsui H.-C.T."/>
            <person name="Winkler M.E."/>
        </authorList>
    </citation>
    <scope>NUCLEOTIDE SEQUENCE</scope>
</reference>
<dbReference type="PANTHER" id="PTHR12151:SF25">
    <property type="entry name" value="LINALOOL DEHYDRATASE_ISOMERASE DOMAIN-CONTAINING PROTEIN"/>
    <property type="match status" value="1"/>
</dbReference>
<dbReference type="PROSITE" id="PS51352">
    <property type="entry name" value="THIOREDOXIN_2"/>
    <property type="match status" value="1"/>
</dbReference>
<dbReference type="AlphaFoldDB" id="A0A382WHZ4"/>
<comment type="similarity">
    <text evidence="1">Belongs to the SCO1/2 family.</text>
</comment>
<dbReference type="InterPro" id="IPR003782">
    <property type="entry name" value="SCO1/SenC"/>
</dbReference>
<dbReference type="SUPFAM" id="SSF52833">
    <property type="entry name" value="Thioredoxin-like"/>
    <property type="match status" value="1"/>
</dbReference>
<feature type="non-terminal residue" evidence="4">
    <location>
        <position position="277"/>
    </location>
</feature>
<accession>A0A382WHZ4</accession>
<gene>
    <name evidence="4" type="ORF">METZ01_LOCUS411104</name>
</gene>
<evidence type="ECO:0000313" key="4">
    <source>
        <dbReference type="EMBL" id="SVD58250.1"/>
    </source>
</evidence>
<dbReference type="InterPro" id="IPR036249">
    <property type="entry name" value="Thioredoxin-like_sf"/>
</dbReference>
<dbReference type="InterPro" id="IPR013766">
    <property type="entry name" value="Thioredoxin_domain"/>
</dbReference>
<organism evidence="4">
    <name type="scientific">marine metagenome</name>
    <dbReference type="NCBI Taxonomy" id="408172"/>
    <lineage>
        <taxon>unclassified sequences</taxon>
        <taxon>metagenomes</taxon>
        <taxon>ecological metagenomes</taxon>
    </lineage>
</organism>
<feature type="non-terminal residue" evidence="4">
    <location>
        <position position="1"/>
    </location>
</feature>
<keyword evidence="2" id="KW-0186">Copper</keyword>
<protein>
    <recommendedName>
        <fullName evidence="3">Thioredoxin domain-containing protein</fullName>
    </recommendedName>
</protein>
<dbReference type="EMBL" id="UINC01159906">
    <property type="protein sequence ID" value="SVD58250.1"/>
    <property type="molecule type" value="Genomic_DNA"/>
</dbReference>
<sequence length="277" mass="31210">LFRKSIAIVFFNDVFMFPISISRLIPFSYSLSLLFFAACGDEDRIATVSSVGFNEIRAEVSSIDRNASRITAIPQTIGRQVLGFSELDHGKSIEFQVEPGDFGYLSPGKIFRAKVEKVTGSDPRILSLSSIWPDDPSYRIRFENVNRMLRRDTLSRGDDPIRTMGEYLPPFALFDQDGDLLTTDFFDGKSTILNFIFTRCSVAEMCPAATNRMRRLQNLVFANNLPDVQFLSITLDPEYDVPGVLKTYALAYGIDESNFRFATAPKSVIDDLVRQFG</sequence>
<evidence type="ECO:0000259" key="3">
    <source>
        <dbReference type="PROSITE" id="PS51352"/>
    </source>
</evidence>
<evidence type="ECO:0000256" key="2">
    <source>
        <dbReference type="ARBA" id="ARBA00023008"/>
    </source>
</evidence>
<dbReference type="PANTHER" id="PTHR12151">
    <property type="entry name" value="ELECTRON TRANSPORT PROTIN SCO1/SENC FAMILY MEMBER"/>
    <property type="match status" value="1"/>
</dbReference>
<feature type="domain" description="Thioredoxin" evidence="3">
    <location>
        <begin position="162"/>
        <end position="277"/>
    </location>
</feature>
<name>A0A382WHZ4_9ZZZZ</name>
<dbReference type="Pfam" id="PF02630">
    <property type="entry name" value="SCO1-SenC"/>
    <property type="match status" value="1"/>
</dbReference>
<proteinExistence type="inferred from homology"/>
<dbReference type="CDD" id="cd02968">
    <property type="entry name" value="SCO"/>
    <property type="match status" value="1"/>
</dbReference>
<evidence type="ECO:0000256" key="1">
    <source>
        <dbReference type="ARBA" id="ARBA00010996"/>
    </source>
</evidence>